<sequence>MNKLNSVQTWKGFHWAFFINIQGLIICLQRFEKYVMTEDIPKAKIELETATQLILASGAAMQLAGSFNRQEYENKVRQTMTPPSVQSENFSGLMSWEHASLIQLWKKLRPVFETLPPSLKPHHEKFVAAYFSLINSHKKVCKKFGGGESGSLRFGNTKAVDTLEKFGHGRAKLIK</sequence>
<dbReference type="AlphaFoldDB" id="B1WWS8"/>
<name>B1WWS8_CROS5</name>
<accession>B1WWS8</accession>
<dbReference type="Proteomes" id="UP000001203">
    <property type="component" value="Chromosome circular"/>
</dbReference>
<organism evidence="1 2">
    <name type="scientific">Crocosphaera subtropica (strain ATCC 51142 / BH68)</name>
    <name type="common">Cyanothece sp. (strain ATCC 51142)</name>
    <dbReference type="NCBI Taxonomy" id="43989"/>
    <lineage>
        <taxon>Bacteria</taxon>
        <taxon>Bacillati</taxon>
        <taxon>Cyanobacteriota</taxon>
        <taxon>Cyanophyceae</taxon>
        <taxon>Oscillatoriophycideae</taxon>
        <taxon>Chroococcales</taxon>
        <taxon>Aphanothecaceae</taxon>
        <taxon>Crocosphaera</taxon>
        <taxon>Crocosphaera subtropica</taxon>
    </lineage>
</organism>
<dbReference type="EMBL" id="CP000806">
    <property type="protein sequence ID" value="ACB52397.1"/>
    <property type="molecule type" value="Genomic_DNA"/>
</dbReference>
<dbReference type="eggNOG" id="ENOG5032FI1">
    <property type="taxonomic scope" value="Bacteria"/>
</dbReference>
<dbReference type="STRING" id="43989.cce_3049"/>
<dbReference type="OrthoDB" id="2987626at2"/>
<reference evidence="1 2" key="1">
    <citation type="journal article" date="2008" name="Proc. Natl. Acad. Sci. U.S.A.">
        <title>The genome of Cyanothece 51142, a unicellular diazotrophic cyanobacterium important in the marine nitrogen cycle.</title>
        <authorList>
            <person name="Welsh E.A."/>
            <person name="Liberton M."/>
            <person name="Stoeckel J."/>
            <person name="Loh T."/>
            <person name="Elvitigala T."/>
            <person name="Wang C."/>
            <person name="Wollam A."/>
            <person name="Fulton R.S."/>
            <person name="Clifton S.W."/>
            <person name="Jacobs J.M."/>
            <person name="Aurora R."/>
            <person name="Ghosh B.K."/>
            <person name="Sherman L.A."/>
            <person name="Smith R.D."/>
            <person name="Wilson R.K."/>
            <person name="Pakrasi H.B."/>
        </authorList>
    </citation>
    <scope>NUCLEOTIDE SEQUENCE [LARGE SCALE GENOMIC DNA]</scope>
    <source>
        <strain evidence="2">ATCC 51142 / BH68</strain>
    </source>
</reference>
<evidence type="ECO:0000313" key="2">
    <source>
        <dbReference type="Proteomes" id="UP000001203"/>
    </source>
</evidence>
<evidence type="ECO:0000313" key="1">
    <source>
        <dbReference type="EMBL" id="ACB52397.1"/>
    </source>
</evidence>
<dbReference type="HOGENOM" id="CLU_1444842_0_0_3"/>
<evidence type="ECO:0008006" key="3">
    <source>
        <dbReference type="Google" id="ProtNLM"/>
    </source>
</evidence>
<protein>
    <recommendedName>
        <fullName evidence="3">Siderophore biosynthesis protein</fullName>
    </recommendedName>
</protein>
<proteinExistence type="predicted"/>
<dbReference type="RefSeq" id="WP_009547794.1">
    <property type="nucleotide sequence ID" value="NC_010546.1"/>
</dbReference>
<dbReference type="KEGG" id="cyt:cce_3049"/>
<keyword evidence="2" id="KW-1185">Reference proteome</keyword>
<gene>
    <name evidence="1" type="ordered locus">cce_3049</name>
</gene>